<gene>
    <name evidence="2" type="ORF">SNEC2469_LOCUS2607</name>
</gene>
<organism evidence="2 3">
    <name type="scientific">Symbiodinium necroappetens</name>
    <dbReference type="NCBI Taxonomy" id="1628268"/>
    <lineage>
        <taxon>Eukaryota</taxon>
        <taxon>Sar</taxon>
        <taxon>Alveolata</taxon>
        <taxon>Dinophyceae</taxon>
        <taxon>Suessiales</taxon>
        <taxon>Symbiodiniaceae</taxon>
        <taxon>Symbiodinium</taxon>
    </lineage>
</organism>
<dbReference type="Proteomes" id="UP000601435">
    <property type="component" value="Unassembled WGS sequence"/>
</dbReference>
<proteinExistence type="predicted"/>
<dbReference type="AlphaFoldDB" id="A0A812K073"/>
<evidence type="ECO:0000313" key="2">
    <source>
        <dbReference type="EMBL" id="CAE7217716.1"/>
    </source>
</evidence>
<accession>A0A812K073</accession>
<evidence type="ECO:0000313" key="3">
    <source>
        <dbReference type="Proteomes" id="UP000601435"/>
    </source>
</evidence>
<evidence type="ECO:0000256" key="1">
    <source>
        <dbReference type="SAM" id="MobiDB-lite"/>
    </source>
</evidence>
<protein>
    <submittedName>
        <fullName evidence="2">Uncharacterized protein</fullName>
    </submittedName>
</protein>
<name>A0A812K073_9DINO</name>
<feature type="compositionally biased region" description="Basic and acidic residues" evidence="1">
    <location>
        <begin position="140"/>
        <end position="157"/>
    </location>
</feature>
<comment type="caution">
    <text evidence="2">The sequence shown here is derived from an EMBL/GenBank/DDBJ whole genome shotgun (WGS) entry which is preliminary data.</text>
</comment>
<feature type="region of interest" description="Disordered" evidence="1">
    <location>
        <begin position="116"/>
        <end position="195"/>
    </location>
</feature>
<sequence length="195" mass="21926">MWNLRSRVWRRRVIESVRLPQHWKLRGGALRPWCTFAELSEDAASADPASAAELFRPEPPRREFQLWRVFAAASDWLLCGRCHGPRDGPCGQPKWRTKPGGRIAQWWIGAITQPCSAKSGIKGEGRSARRSRGPSAGAESGKDEANAEDQETKERSQHQHNMFPSHGPGVPWHLRVPSHGWSETLAGIRGRGQKR</sequence>
<reference evidence="2" key="1">
    <citation type="submission" date="2021-02" db="EMBL/GenBank/DDBJ databases">
        <authorList>
            <person name="Dougan E. K."/>
            <person name="Rhodes N."/>
            <person name="Thang M."/>
            <person name="Chan C."/>
        </authorList>
    </citation>
    <scope>NUCLEOTIDE SEQUENCE</scope>
</reference>
<keyword evidence="3" id="KW-1185">Reference proteome</keyword>
<dbReference type="EMBL" id="CAJNJA010006933">
    <property type="protein sequence ID" value="CAE7217716.1"/>
    <property type="molecule type" value="Genomic_DNA"/>
</dbReference>